<keyword evidence="6 7" id="KW-0012">Acyltransferase</keyword>
<dbReference type="Proteomes" id="UP000054935">
    <property type="component" value="Unassembled WGS sequence"/>
</dbReference>
<evidence type="ECO:0000256" key="2">
    <source>
        <dbReference type="ARBA" id="ARBA00022475"/>
    </source>
</evidence>
<dbReference type="OrthoDB" id="9801955at2"/>
<name>A0A0N7LZ53_9RHOB</name>
<keyword evidence="4 7" id="KW-0808">Transferase</keyword>
<evidence type="ECO:0000313" key="8">
    <source>
        <dbReference type="Proteomes" id="UP000054935"/>
    </source>
</evidence>
<dbReference type="CDD" id="cd07984">
    <property type="entry name" value="LPLAT_LABLAT-like"/>
    <property type="match status" value="1"/>
</dbReference>
<evidence type="ECO:0000256" key="6">
    <source>
        <dbReference type="ARBA" id="ARBA00023315"/>
    </source>
</evidence>
<dbReference type="EMBL" id="CYSE01000002">
    <property type="protein sequence ID" value="CUH76705.1"/>
    <property type="molecule type" value="Genomic_DNA"/>
</dbReference>
<dbReference type="PANTHER" id="PTHR30606:SF10">
    <property type="entry name" value="PHOSPHATIDYLINOSITOL MANNOSIDE ACYLTRANSFERASE"/>
    <property type="match status" value="1"/>
</dbReference>
<keyword evidence="5" id="KW-0472">Membrane</keyword>
<sequence>MAQKKRKHGGWQDRLVDYVIRALIWSALRLPVKRRLRAVGWLVRRVIGPAVKWDDRVRANLDHVWPGLPEARIREITNQVLDNVGRAFIENYDVPEMLARGARYQVSGPGLAAVEQARRDGTPVLFVSGHYGSAECARCAMVARGYQIGGLIRPMSNPFFNEHYTKNMHDICEPVFEQGRRGTMGLIKHIKSGGMAVLLFDIYDSSGVPIDFLGQPAPTVTSIADIALKTGALVVPFFGVRHPDRYGFDAIFEEPIPHGDPVEMMQEATRRLEARINADPGQWMWIHRRWKPERQARNQRKRAAAKISP</sequence>
<dbReference type="STRING" id="441103.TRN7648_01084"/>
<evidence type="ECO:0000256" key="4">
    <source>
        <dbReference type="ARBA" id="ARBA00022679"/>
    </source>
</evidence>
<dbReference type="InterPro" id="IPR004960">
    <property type="entry name" value="LipA_acyltrans"/>
</dbReference>
<keyword evidence="3" id="KW-0997">Cell inner membrane</keyword>
<dbReference type="PANTHER" id="PTHR30606">
    <property type="entry name" value="LIPID A BIOSYNTHESIS LAUROYL ACYLTRANSFERASE"/>
    <property type="match status" value="1"/>
</dbReference>
<gene>
    <name evidence="7" type="primary">htrB</name>
    <name evidence="7" type="ORF">TRN7648_01084</name>
</gene>
<evidence type="ECO:0000256" key="3">
    <source>
        <dbReference type="ARBA" id="ARBA00022519"/>
    </source>
</evidence>
<dbReference type="GO" id="GO:0009247">
    <property type="term" value="P:glycolipid biosynthetic process"/>
    <property type="evidence" value="ECO:0007669"/>
    <property type="project" value="UniProtKB-ARBA"/>
</dbReference>
<evidence type="ECO:0000256" key="1">
    <source>
        <dbReference type="ARBA" id="ARBA00004533"/>
    </source>
</evidence>
<keyword evidence="8" id="KW-1185">Reference proteome</keyword>
<evidence type="ECO:0000313" key="7">
    <source>
        <dbReference type="EMBL" id="CUH76705.1"/>
    </source>
</evidence>
<dbReference type="RefSeq" id="WP_058246620.1">
    <property type="nucleotide sequence ID" value="NZ_CYSE01000002.1"/>
</dbReference>
<reference evidence="7 8" key="1">
    <citation type="submission" date="2015-09" db="EMBL/GenBank/DDBJ databases">
        <authorList>
            <consortium name="Swine Surveillance"/>
        </authorList>
    </citation>
    <scope>NUCLEOTIDE SEQUENCE [LARGE SCALE GENOMIC DNA]</scope>
    <source>
        <strain evidence="7 8">CECT 7648</strain>
    </source>
</reference>
<protein>
    <submittedName>
        <fullName evidence="7">Lipid A biosynthesis lauroyl acyltransferase</fullName>
        <ecNumber evidence="7">2.3.1.-</ecNumber>
    </submittedName>
</protein>
<dbReference type="AlphaFoldDB" id="A0A0N7LZ53"/>
<dbReference type="GO" id="GO:0005886">
    <property type="term" value="C:plasma membrane"/>
    <property type="evidence" value="ECO:0007669"/>
    <property type="project" value="UniProtKB-SubCell"/>
</dbReference>
<dbReference type="EC" id="2.3.1.-" evidence="7"/>
<organism evidence="7 8">
    <name type="scientific">Tropicibacter naphthalenivorans</name>
    <dbReference type="NCBI Taxonomy" id="441103"/>
    <lineage>
        <taxon>Bacteria</taxon>
        <taxon>Pseudomonadati</taxon>
        <taxon>Pseudomonadota</taxon>
        <taxon>Alphaproteobacteria</taxon>
        <taxon>Rhodobacterales</taxon>
        <taxon>Roseobacteraceae</taxon>
        <taxon>Tropicibacter</taxon>
    </lineage>
</organism>
<comment type="subcellular location">
    <subcellularLocation>
        <location evidence="1">Cell inner membrane</location>
    </subcellularLocation>
</comment>
<evidence type="ECO:0000256" key="5">
    <source>
        <dbReference type="ARBA" id="ARBA00023136"/>
    </source>
</evidence>
<keyword evidence="2" id="KW-1003">Cell membrane</keyword>
<proteinExistence type="predicted"/>
<accession>A0A0N7LZ53</accession>
<dbReference type="Pfam" id="PF03279">
    <property type="entry name" value="Lip_A_acyltrans"/>
    <property type="match status" value="1"/>
</dbReference>
<dbReference type="GO" id="GO:0016746">
    <property type="term" value="F:acyltransferase activity"/>
    <property type="evidence" value="ECO:0007669"/>
    <property type="project" value="UniProtKB-KW"/>
</dbReference>